<reference evidence="5" key="1">
    <citation type="thesis" date="2021" institute="BYU ScholarsArchive" country="Provo, UT, USA">
        <title>Applications of and Algorithms for Genome Assembly and Genomic Analyses with an Emphasis on Marine Teleosts.</title>
        <authorList>
            <person name="Pickett B.D."/>
        </authorList>
    </citation>
    <scope>NUCLEOTIDE SEQUENCE</scope>
    <source>
        <strain evidence="5">HI-2016</strain>
    </source>
</reference>
<evidence type="ECO:0000259" key="4">
    <source>
        <dbReference type="PROSITE" id="PS50041"/>
    </source>
</evidence>
<dbReference type="PROSITE" id="PS00615">
    <property type="entry name" value="C_TYPE_LECTIN_1"/>
    <property type="match status" value="1"/>
</dbReference>
<keyword evidence="6" id="KW-1185">Reference proteome</keyword>
<evidence type="ECO:0000313" key="5">
    <source>
        <dbReference type="EMBL" id="KAG9345289.1"/>
    </source>
</evidence>
<dbReference type="PROSITE" id="PS50041">
    <property type="entry name" value="C_TYPE_LECTIN_2"/>
    <property type="match status" value="1"/>
</dbReference>
<keyword evidence="3" id="KW-0812">Transmembrane</keyword>
<accession>A0A8T2NYX5</accession>
<evidence type="ECO:0000256" key="1">
    <source>
        <dbReference type="ARBA" id="ARBA00023157"/>
    </source>
</evidence>
<sequence>MADELTYSTIVFDKVHRSRPQVRKEEDPIYTNVKTEKSDAPIPEAAVSGTSEKNSPGFSPPKPAIVCLGVLCALILSVSVALCVYFTTHLINTDVMNELELLRDNQTSLITEYQGLKMLYANLTTESEMLKSDEFINSHSLSYYDKWHGYWIGLRTEDGTRRWVNGAPLTEEYWNPNFSQQNMCVLTNSSSNPLESWKSAFCHMRNRWICESNTLIIQN</sequence>
<keyword evidence="3" id="KW-1133">Transmembrane helix</keyword>
<dbReference type="SUPFAM" id="SSF56436">
    <property type="entry name" value="C-type lectin-like"/>
    <property type="match status" value="1"/>
</dbReference>
<feature type="transmembrane region" description="Helical" evidence="3">
    <location>
        <begin position="63"/>
        <end position="86"/>
    </location>
</feature>
<keyword evidence="1" id="KW-1015">Disulfide bond</keyword>
<keyword evidence="3" id="KW-0472">Membrane</keyword>
<evidence type="ECO:0000256" key="3">
    <source>
        <dbReference type="SAM" id="Phobius"/>
    </source>
</evidence>
<dbReference type="AlphaFoldDB" id="A0A8T2NYX5"/>
<dbReference type="EMBL" id="JAFBMS010000018">
    <property type="protein sequence ID" value="KAG9345289.1"/>
    <property type="molecule type" value="Genomic_DNA"/>
</dbReference>
<feature type="region of interest" description="Disordered" evidence="2">
    <location>
        <begin position="22"/>
        <end position="58"/>
    </location>
</feature>
<feature type="domain" description="C-type lectin" evidence="4">
    <location>
        <begin position="123"/>
        <end position="211"/>
    </location>
</feature>
<evidence type="ECO:0000313" key="6">
    <source>
        <dbReference type="Proteomes" id="UP000824540"/>
    </source>
</evidence>
<feature type="compositionally biased region" description="Polar residues" evidence="2">
    <location>
        <begin position="48"/>
        <end position="57"/>
    </location>
</feature>
<dbReference type="InterPro" id="IPR018378">
    <property type="entry name" value="C-type_lectin_CS"/>
</dbReference>
<gene>
    <name evidence="5" type="ORF">JZ751_009835</name>
</gene>
<dbReference type="Gene3D" id="3.10.100.10">
    <property type="entry name" value="Mannose-Binding Protein A, subunit A"/>
    <property type="match status" value="1"/>
</dbReference>
<organism evidence="5 6">
    <name type="scientific">Albula glossodonta</name>
    <name type="common">roundjaw bonefish</name>
    <dbReference type="NCBI Taxonomy" id="121402"/>
    <lineage>
        <taxon>Eukaryota</taxon>
        <taxon>Metazoa</taxon>
        <taxon>Chordata</taxon>
        <taxon>Craniata</taxon>
        <taxon>Vertebrata</taxon>
        <taxon>Euteleostomi</taxon>
        <taxon>Actinopterygii</taxon>
        <taxon>Neopterygii</taxon>
        <taxon>Teleostei</taxon>
        <taxon>Albuliformes</taxon>
        <taxon>Albulidae</taxon>
        <taxon>Albula</taxon>
    </lineage>
</organism>
<dbReference type="Pfam" id="PF00059">
    <property type="entry name" value="Lectin_C"/>
    <property type="match status" value="1"/>
</dbReference>
<protein>
    <recommendedName>
        <fullName evidence="4">C-type lectin domain-containing protein</fullName>
    </recommendedName>
</protein>
<comment type="caution">
    <text evidence="5">The sequence shown here is derived from an EMBL/GenBank/DDBJ whole genome shotgun (WGS) entry which is preliminary data.</text>
</comment>
<dbReference type="InterPro" id="IPR016187">
    <property type="entry name" value="CTDL_fold"/>
</dbReference>
<evidence type="ECO:0000256" key="2">
    <source>
        <dbReference type="SAM" id="MobiDB-lite"/>
    </source>
</evidence>
<dbReference type="Proteomes" id="UP000824540">
    <property type="component" value="Unassembled WGS sequence"/>
</dbReference>
<dbReference type="OrthoDB" id="538816at2759"/>
<proteinExistence type="predicted"/>
<name>A0A8T2NYX5_9TELE</name>
<dbReference type="InterPro" id="IPR001304">
    <property type="entry name" value="C-type_lectin-like"/>
</dbReference>
<dbReference type="InterPro" id="IPR016186">
    <property type="entry name" value="C-type_lectin-like/link_sf"/>
</dbReference>